<keyword evidence="5" id="KW-0268">Exocytosis</keyword>
<keyword evidence="10" id="KW-0969">Cilium</keyword>
<dbReference type="RefSeq" id="XP_030229665.1">
    <property type="nucleotide sequence ID" value="XM_030373805.1"/>
</dbReference>
<keyword evidence="6" id="KW-0963">Cytoplasm</keyword>
<evidence type="ECO:0000256" key="2">
    <source>
        <dbReference type="ARBA" id="ARBA00006270"/>
    </source>
</evidence>
<keyword evidence="16" id="KW-1185">Reference proteome</keyword>
<dbReference type="SMART" id="SM00175">
    <property type="entry name" value="RAB"/>
    <property type="match status" value="1"/>
</dbReference>
<dbReference type="PANTHER" id="PTHR14983">
    <property type="entry name" value="CILIOGENESIS AND PLANAR POLARITY EFFECTOR 2"/>
    <property type="match status" value="1"/>
</dbReference>
<keyword evidence="12" id="KW-0206">Cytoskeleton</keyword>
<evidence type="ECO:0000256" key="4">
    <source>
        <dbReference type="ARBA" id="ARBA00022448"/>
    </source>
</evidence>
<dbReference type="Ensembl" id="ENSGMOT00000018176.2">
    <property type="protein sequence ID" value="ENSGMOP00000017738.2"/>
    <property type="gene ID" value="ENSGMOG00000016507.2"/>
</dbReference>
<dbReference type="Pfam" id="PF00071">
    <property type="entry name" value="Ras"/>
    <property type="match status" value="1"/>
</dbReference>
<dbReference type="PRINTS" id="PR00449">
    <property type="entry name" value="RASTRNSFRMNG"/>
</dbReference>
<dbReference type="AlphaFoldDB" id="A0A8C4ZM79"/>
<proteinExistence type="inferred from homology"/>
<keyword evidence="8" id="KW-0970">Cilium biogenesis/degradation</keyword>
<reference evidence="15" key="2">
    <citation type="submission" date="2025-09" db="UniProtKB">
        <authorList>
            <consortium name="Ensembl"/>
        </authorList>
    </citation>
    <scope>IDENTIFICATION</scope>
</reference>
<evidence type="ECO:0000256" key="14">
    <source>
        <dbReference type="ARBA" id="ARBA00030243"/>
    </source>
</evidence>
<dbReference type="GO" id="GO:0003924">
    <property type="term" value="F:GTPase activity"/>
    <property type="evidence" value="ECO:0007669"/>
    <property type="project" value="InterPro"/>
</dbReference>
<keyword evidence="13" id="KW-0966">Cell projection</keyword>
<dbReference type="GeneID" id="115556629"/>
<keyword evidence="7" id="KW-0547">Nucleotide-binding</keyword>
<dbReference type="GO" id="GO:0005525">
    <property type="term" value="F:GTP binding"/>
    <property type="evidence" value="ECO:0007669"/>
    <property type="project" value="UniProtKB-KW"/>
</dbReference>
<dbReference type="InterPro" id="IPR001806">
    <property type="entry name" value="Small_GTPase"/>
</dbReference>
<dbReference type="InterPro" id="IPR027417">
    <property type="entry name" value="P-loop_NTPase"/>
</dbReference>
<comment type="subcellular location">
    <subcellularLocation>
        <location evidence="1">Cytoplasm</location>
        <location evidence="1">Cytoskeleton</location>
        <location evidence="1">Cilium basal body</location>
    </subcellularLocation>
</comment>
<dbReference type="InterPro" id="IPR039677">
    <property type="entry name" value="RSG1"/>
</dbReference>
<keyword evidence="11" id="KW-0342">GTP-binding</keyword>
<organism evidence="15 16">
    <name type="scientific">Gadus morhua</name>
    <name type="common">Atlantic cod</name>
    <dbReference type="NCBI Taxonomy" id="8049"/>
    <lineage>
        <taxon>Eukaryota</taxon>
        <taxon>Metazoa</taxon>
        <taxon>Chordata</taxon>
        <taxon>Craniata</taxon>
        <taxon>Vertebrata</taxon>
        <taxon>Euteleostomi</taxon>
        <taxon>Actinopterygii</taxon>
        <taxon>Neopterygii</taxon>
        <taxon>Teleostei</taxon>
        <taxon>Neoteleostei</taxon>
        <taxon>Acanthomorphata</taxon>
        <taxon>Zeiogadaria</taxon>
        <taxon>Gadariae</taxon>
        <taxon>Gadiformes</taxon>
        <taxon>Gadoidei</taxon>
        <taxon>Gadidae</taxon>
        <taxon>Gadus</taxon>
    </lineage>
</organism>
<dbReference type="Gene3D" id="3.40.50.300">
    <property type="entry name" value="P-loop containing nucleotide triphosphate hydrolases"/>
    <property type="match status" value="1"/>
</dbReference>
<name>A0A8C4ZM79_GADMO</name>
<dbReference type="OMA" id="PSMHHET"/>
<dbReference type="Proteomes" id="UP000694546">
    <property type="component" value="Chromosome 13"/>
</dbReference>
<evidence type="ECO:0000256" key="9">
    <source>
        <dbReference type="ARBA" id="ARBA00022927"/>
    </source>
</evidence>
<keyword evidence="9" id="KW-0653">Protein transport</keyword>
<dbReference type="PROSITE" id="PS51419">
    <property type="entry name" value="RAB"/>
    <property type="match status" value="1"/>
</dbReference>
<evidence type="ECO:0000256" key="3">
    <source>
        <dbReference type="ARBA" id="ARBA00021423"/>
    </source>
</evidence>
<evidence type="ECO:0000256" key="10">
    <source>
        <dbReference type="ARBA" id="ARBA00023069"/>
    </source>
</evidence>
<dbReference type="SUPFAM" id="SSF52540">
    <property type="entry name" value="P-loop containing nucleoside triphosphate hydrolases"/>
    <property type="match status" value="1"/>
</dbReference>
<dbReference type="OrthoDB" id="10266641at2759"/>
<evidence type="ECO:0000313" key="15">
    <source>
        <dbReference type="Ensembl" id="ENSGMOP00000017738.2"/>
    </source>
</evidence>
<evidence type="ECO:0000256" key="7">
    <source>
        <dbReference type="ARBA" id="ARBA00022741"/>
    </source>
</evidence>
<evidence type="ECO:0000256" key="1">
    <source>
        <dbReference type="ARBA" id="ARBA00004120"/>
    </source>
</evidence>
<evidence type="ECO:0000256" key="5">
    <source>
        <dbReference type="ARBA" id="ARBA00022483"/>
    </source>
</evidence>
<dbReference type="GeneTree" id="ENSGT00390000006521"/>
<evidence type="ECO:0000256" key="13">
    <source>
        <dbReference type="ARBA" id="ARBA00023273"/>
    </source>
</evidence>
<dbReference type="GO" id="GO:0030030">
    <property type="term" value="P:cell projection organization"/>
    <property type="evidence" value="ECO:0007669"/>
    <property type="project" value="UniProtKB-KW"/>
</dbReference>
<comment type="similarity">
    <text evidence="2">Belongs to the small GTPase superfamily. Rab family.</text>
</comment>
<sequence length="249" mass="28099">MAQDLPPGPIIIADWHLCAESKDFFNRILQKKKRRQFGLLESPMMAPHVAVETVQYKVFLSGKSGVGKTCLAARLAGLSTPSMHYETTGIETIVLYWPVKLRENGRVLFFRLQLWDCGENALRRFDHLLPSCKEQVDAVLFLFSFTDRTSFDDLPNQIARWSGPSDQLVKMVVGTKFDLFMHSDVTQREVRQFQETQGLPVLRTGGEVSDGLGDVAPFLNCLAERLWHQDCMAATLPSGPTHYREGALI</sequence>
<evidence type="ECO:0000313" key="16">
    <source>
        <dbReference type="Proteomes" id="UP000694546"/>
    </source>
</evidence>
<dbReference type="GO" id="GO:0015031">
    <property type="term" value="P:protein transport"/>
    <property type="evidence" value="ECO:0007669"/>
    <property type="project" value="UniProtKB-KW"/>
</dbReference>
<dbReference type="PANTHER" id="PTHR14983:SF1">
    <property type="entry name" value="CILIOGENESIS AND PLANAR POLARITY EFFECTOR 2"/>
    <property type="match status" value="1"/>
</dbReference>
<keyword evidence="4" id="KW-0813">Transport</keyword>
<evidence type="ECO:0000256" key="11">
    <source>
        <dbReference type="ARBA" id="ARBA00023134"/>
    </source>
</evidence>
<protein>
    <recommendedName>
        <fullName evidence="3">Ciliogenesis and planar polarity effector 2</fullName>
    </recommendedName>
    <alternativeName>
        <fullName evidence="14">REM2- and Rab-like small GTPase 1</fullName>
    </alternativeName>
</protein>
<evidence type="ECO:0000256" key="12">
    <source>
        <dbReference type="ARBA" id="ARBA00023212"/>
    </source>
</evidence>
<evidence type="ECO:0000256" key="8">
    <source>
        <dbReference type="ARBA" id="ARBA00022794"/>
    </source>
</evidence>
<evidence type="ECO:0000256" key="6">
    <source>
        <dbReference type="ARBA" id="ARBA00022490"/>
    </source>
</evidence>
<gene>
    <name evidence="15" type="primary">cplane2</name>
</gene>
<accession>A0A8C4ZM79</accession>
<dbReference type="GO" id="GO:0006887">
    <property type="term" value="P:exocytosis"/>
    <property type="evidence" value="ECO:0007669"/>
    <property type="project" value="UniProtKB-KW"/>
</dbReference>
<reference evidence="15" key="1">
    <citation type="submission" date="2025-08" db="UniProtKB">
        <authorList>
            <consortium name="Ensembl"/>
        </authorList>
    </citation>
    <scope>IDENTIFICATION</scope>
</reference>